<organism evidence="2 3">
    <name type="scientific">Albula glossodonta</name>
    <name type="common">roundjaw bonefish</name>
    <dbReference type="NCBI Taxonomy" id="121402"/>
    <lineage>
        <taxon>Eukaryota</taxon>
        <taxon>Metazoa</taxon>
        <taxon>Chordata</taxon>
        <taxon>Craniata</taxon>
        <taxon>Vertebrata</taxon>
        <taxon>Euteleostomi</taxon>
        <taxon>Actinopterygii</taxon>
        <taxon>Neopterygii</taxon>
        <taxon>Teleostei</taxon>
        <taxon>Albuliformes</taxon>
        <taxon>Albulidae</taxon>
        <taxon>Albula</taxon>
    </lineage>
</organism>
<gene>
    <name evidence="2" type="ORF">JZ751_018947</name>
</gene>
<feature type="chain" id="PRO_5035767511" evidence="1">
    <location>
        <begin position="25"/>
        <end position="89"/>
    </location>
</feature>
<comment type="caution">
    <text evidence="2">The sequence shown here is derived from an EMBL/GenBank/DDBJ whole genome shotgun (WGS) entry which is preliminary data.</text>
</comment>
<evidence type="ECO:0000313" key="3">
    <source>
        <dbReference type="Proteomes" id="UP000824540"/>
    </source>
</evidence>
<dbReference type="OrthoDB" id="8955176at2759"/>
<dbReference type="Proteomes" id="UP000824540">
    <property type="component" value="Unassembled WGS sequence"/>
</dbReference>
<reference evidence="2" key="1">
    <citation type="thesis" date="2021" institute="BYU ScholarsArchive" country="Provo, UT, USA">
        <title>Applications of and Algorithms for Genome Assembly and Genomic Analyses with an Emphasis on Marine Teleosts.</title>
        <authorList>
            <person name="Pickett B.D."/>
        </authorList>
    </citation>
    <scope>NUCLEOTIDE SEQUENCE</scope>
    <source>
        <strain evidence="2">HI-2016</strain>
    </source>
</reference>
<evidence type="ECO:0000256" key="1">
    <source>
        <dbReference type="SAM" id="SignalP"/>
    </source>
</evidence>
<name>A0A8T2N0Q0_9TELE</name>
<keyword evidence="1" id="KW-0732">Signal</keyword>
<protein>
    <submittedName>
        <fullName evidence="2">Uncharacterized protein</fullName>
    </submittedName>
</protein>
<feature type="signal peptide" evidence="1">
    <location>
        <begin position="1"/>
        <end position="24"/>
    </location>
</feature>
<keyword evidence="3" id="KW-1185">Reference proteome</keyword>
<dbReference type="AlphaFoldDB" id="A0A8T2N0Q0"/>
<evidence type="ECO:0000313" key="2">
    <source>
        <dbReference type="EMBL" id="KAG9331468.1"/>
    </source>
</evidence>
<proteinExistence type="predicted"/>
<accession>A0A8T2N0Q0</accession>
<dbReference type="EMBL" id="JAFBMS010000328">
    <property type="protein sequence ID" value="KAG9331468.1"/>
    <property type="molecule type" value="Genomic_DNA"/>
</dbReference>
<sequence>MTKMTATYFGVILLVAYFSTQVCSEDNATTPAAGNDTTVATSLNVTKMPDNYSTANTTSATGAGSSVRSGLFSALLPVAMAAALLRSRC</sequence>